<evidence type="ECO:0000313" key="1">
    <source>
        <dbReference type="EMBL" id="OQR73694.1"/>
    </source>
</evidence>
<proteinExistence type="predicted"/>
<dbReference type="InParanoid" id="A0A1V9XJH7"/>
<reference evidence="1 2" key="1">
    <citation type="journal article" date="2017" name="Gigascience">
        <title>Draft genome of the honey bee ectoparasitic mite, Tropilaelaps mercedesae, is shaped by the parasitic life history.</title>
        <authorList>
            <person name="Dong X."/>
            <person name="Armstrong S.D."/>
            <person name="Xia D."/>
            <person name="Makepeace B.L."/>
            <person name="Darby A.C."/>
            <person name="Kadowaki T."/>
        </authorList>
    </citation>
    <scope>NUCLEOTIDE SEQUENCE [LARGE SCALE GENOMIC DNA]</scope>
    <source>
        <strain evidence="1">Wuxi-XJTLU</strain>
    </source>
</reference>
<sequence length="19" mass="2237">MSLSIIQRSILSRCCRAWL</sequence>
<dbReference type="Proteomes" id="UP000192247">
    <property type="component" value="Unassembled WGS sequence"/>
</dbReference>
<evidence type="ECO:0000313" key="2">
    <source>
        <dbReference type="Proteomes" id="UP000192247"/>
    </source>
</evidence>
<protein>
    <submittedName>
        <fullName evidence="1">Uncharacterized protein</fullName>
    </submittedName>
</protein>
<accession>A0A1V9XJH7</accession>
<keyword evidence="2" id="KW-1185">Reference proteome</keyword>
<dbReference type="AlphaFoldDB" id="A0A1V9XJH7"/>
<name>A0A1V9XJH7_9ACAR</name>
<dbReference type="EMBL" id="MNPL01009507">
    <property type="protein sequence ID" value="OQR73694.1"/>
    <property type="molecule type" value="Genomic_DNA"/>
</dbReference>
<gene>
    <name evidence="1" type="ORF">BIW11_03529</name>
</gene>
<organism evidence="1 2">
    <name type="scientific">Tropilaelaps mercedesae</name>
    <dbReference type="NCBI Taxonomy" id="418985"/>
    <lineage>
        <taxon>Eukaryota</taxon>
        <taxon>Metazoa</taxon>
        <taxon>Ecdysozoa</taxon>
        <taxon>Arthropoda</taxon>
        <taxon>Chelicerata</taxon>
        <taxon>Arachnida</taxon>
        <taxon>Acari</taxon>
        <taxon>Parasitiformes</taxon>
        <taxon>Mesostigmata</taxon>
        <taxon>Gamasina</taxon>
        <taxon>Dermanyssoidea</taxon>
        <taxon>Laelapidae</taxon>
        <taxon>Tropilaelaps</taxon>
    </lineage>
</organism>
<comment type="caution">
    <text evidence="1">The sequence shown here is derived from an EMBL/GenBank/DDBJ whole genome shotgun (WGS) entry which is preliminary data.</text>
</comment>